<accession>A0A6C0HSW2</accession>
<proteinExistence type="predicted"/>
<organism evidence="1">
    <name type="scientific">viral metagenome</name>
    <dbReference type="NCBI Taxonomy" id="1070528"/>
    <lineage>
        <taxon>unclassified sequences</taxon>
        <taxon>metagenomes</taxon>
        <taxon>organismal metagenomes</taxon>
    </lineage>
</organism>
<evidence type="ECO:0000313" key="1">
    <source>
        <dbReference type="EMBL" id="QHT83609.1"/>
    </source>
</evidence>
<name>A0A6C0HSW2_9ZZZZ</name>
<sequence length="33" mass="4027">MEDFLEKGQLLIVLFWFFEKEIYKDLLKSGFKA</sequence>
<reference evidence="1" key="1">
    <citation type="journal article" date="2020" name="Nature">
        <title>Giant virus diversity and host interactions through global metagenomics.</title>
        <authorList>
            <person name="Schulz F."/>
            <person name="Roux S."/>
            <person name="Paez-Espino D."/>
            <person name="Jungbluth S."/>
            <person name="Walsh D.A."/>
            <person name="Denef V.J."/>
            <person name="McMahon K.D."/>
            <person name="Konstantinidis K.T."/>
            <person name="Eloe-Fadrosh E.A."/>
            <person name="Kyrpides N.C."/>
            <person name="Woyke T."/>
        </authorList>
    </citation>
    <scope>NUCLEOTIDE SEQUENCE</scope>
    <source>
        <strain evidence="1">GVMAG-M-3300023184-168</strain>
    </source>
</reference>
<protein>
    <submittedName>
        <fullName evidence="1">Uncharacterized protein</fullName>
    </submittedName>
</protein>
<dbReference type="EMBL" id="MN740010">
    <property type="protein sequence ID" value="QHT83609.1"/>
    <property type="molecule type" value="Genomic_DNA"/>
</dbReference>
<dbReference type="AlphaFoldDB" id="A0A6C0HSW2"/>